<protein>
    <submittedName>
        <fullName evidence="2">Methyltransferase domain-containing protein</fullName>
    </submittedName>
</protein>
<dbReference type="GO" id="GO:0032259">
    <property type="term" value="P:methylation"/>
    <property type="evidence" value="ECO:0007669"/>
    <property type="project" value="UniProtKB-KW"/>
</dbReference>
<evidence type="ECO:0000259" key="1">
    <source>
        <dbReference type="Pfam" id="PF13847"/>
    </source>
</evidence>
<dbReference type="GO" id="GO:0008168">
    <property type="term" value="F:methyltransferase activity"/>
    <property type="evidence" value="ECO:0007669"/>
    <property type="project" value="UniProtKB-KW"/>
</dbReference>
<sequence length="251" mass="26560">MANANTPTPRLLDEADIRPGMRILDVGCAMGLLTRELAVRAGPSGEVVGIDMDAARLEQARAEEPGESAAPITYRQADLGEDLPDLGLFDVIVGRRVLMYLPDPAAVLAKLARLLRPGGTMAWHEHCGASQPFSTVPLPQHARLADLIWQTIALEGGRPGTALCLPAMLRDCGLVPGPLRVEAIVIEPDAPGGAAAMARMMLPRMVAAGLIAQDTFDGEGFVTALEAERAQAAAPIIWDHAYLVIARKPAA</sequence>
<dbReference type="Gene3D" id="3.40.50.150">
    <property type="entry name" value="Vaccinia Virus protein VP39"/>
    <property type="match status" value="1"/>
</dbReference>
<dbReference type="InterPro" id="IPR025714">
    <property type="entry name" value="Methyltranfer_dom"/>
</dbReference>
<organism evidence="2 3">
    <name type="scientific">Alteraurantiacibacter buctensis</name>
    <dbReference type="NCBI Taxonomy" id="1503981"/>
    <lineage>
        <taxon>Bacteria</taxon>
        <taxon>Pseudomonadati</taxon>
        <taxon>Pseudomonadota</taxon>
        <taxon>Alphaproteobacteria</taxon>
        <taxon>Sphingomonadales</taxon>
        <taxon>Erythrobacteraceae</taxon>
        <taxon>Alteraurantiacibacter</taxon>
    </lineage>
</organism>
<accession>A0A844YSY6</accession>
<comment type="caution">
    <text evidence="2">The sequence shown here is derived from an EMBL/GenBank/DDBJ whole genome shotgun (WGS) entry which is preliminary data.</text>
</comment>
<dbReference type="OrthoDB" id="9777638at2"/>
<dbReference type="AlphaFoldDB" id="A0A844YSY6"/>
<proteinExistence type="predicted"/>
<dbReference type="InterPro" id="IPR029063">
    <property type="entry name" value="SAM-dependent_MTases_sf"/>
</dbReference>
<dbReference type="RefSeq" id="WP_160771369.1">
    <property type="nucleotide sequence ID" value="NZ_WTYV01000002.1"/>
</dbReference>
<reference evidence="2 3" key="1">
    <citation type="submission" date="2019-12" db="EMBL/GenBank/DDBJ databases">
        <title>Genomic-based taxomic classification of the family Erythrobacteraceae.</title>
        <authorList>
            <person name="Xu L."/>
        </authorList>
    </citation>
    <scope>NUCLEOTIDE SEQUENCE [LARGE SCALE GENOMIC DNA]</scope>
    <source>
        <strain evidence="2 3">M0322</strain>
    </source>
</reference>
<evidence type="ECO:0000313" key="3">
    <source>
        <dbReference type="Proteomes" id="UP000466966"/>
    </source>
</evidence>
<dbReference type="SUPFAM" id="SSF53335">
    <property type="entry name" value="S-adenosyl-L-methionine-dependent methyltransferases"/>
    <property type="match status" value="1"/>
</dbReference>
<keyword evidence="2" id="KW-0808">Transferase</keyword>
<keyword evidence="3" id="KW-1185">Reference proteome</keyword>
<evidence type="ECO:0000313" key="2">
    <source>
        <dbReference type="EMBL" id="MXO71455.1"/>
    </source>
</evidence>
<dbReference type="Pfam" id="PF13847">
    <property type="entry name" value="Methyltransf_31"/>
    <property type="match status" value="1"/>
</dbReference>
<dbReference type="EMBL" id="WTYV01000002">
    <property type="protein sequence ID" value="MXO71455.1"/>
    <property type="molecule type" value="Genomic_DNA"/>
</dbReference>
<dbReference type="CDD" id="cd02440">
    <property type="entry name" value="AdoMet_MTases"/>
    <property type="match status" value="1"/>
</dbReference>
<keyword evidence="2" id="KW-0489">Methyltransferase</keyword>
<gene>
    <name evidence="2" type="ORF">GRI99_07340</name>
</gene>
<dbReference type="PANTHER" id="PTHR43591">
    <property type="entry name" value="METHYLTRANSFERASE"/>
    <property type="match status" value="1"/>
</dbReference>
<feature type="domain" description="Methyltransferase" evidence="1">
    <location>
        <begin position="18"/>
        <end position="134"/>
    </location>
</feature>
<dbReference type="Proteomes" id="UP000466966">
    <property type="component" value="Unassembled WGS sequence"/>
</dbReference>
<name>A0A844YSY6_9SPHN</name>